<keyword evidence="1" id="KW-0805">Transcription regulation</keyword>
<gene>
    <name evidence="5" type="ORF">RM51_11085</name>
</gene>
<dbReference type="InterPro" id="IPR009057">
    <property type="entry name" value="Homeodomain-like_sf"/>
</dbReference>
<dbReference type="PROSITE" id="PS00041">
    <property type="entry name" value="HTH_ARAC_FAMILY_1"/>
    <property type="match status" value="1"/>
</dbReference>
<evidence type="ECO:0000256" key="3">
    <source>
        <dbReference type="ARBA" id="ARBA00023163"/>
    </source>
</evidence>
<evidence type="ECO:0000259" key="4">
    <source>
        <dbReference type="PROSITE" id="PS01124"/>
    </source>
</evidence>
<dbReference type="Proteomes" id="UP000031167">
    <property type="component" value="Unassembled WGS sequence"/>
</dbReference>
<comment type="caution">
    <text evidence="5">The sequence shown here is derived from an EMBL/GenBank/DDBJ whole genome shotgun (WGS) entry which is preliminary data.</text>
</comment>
<dbReference type="GO" id="GO:0003700">
    <property type="term" value="F:DNA-binding transcription factor activity"/>
    <property type="evidence" value="ECO:0007669"/>
    <property type="project" value="InterPro"/>
</dbReference>
<dbReference type="SMART" id="SM00342">
    <property type="entry name" value="HTH_ARAC"/>
    <property type="match status" value="1"/>
</dbReference>
<dbReference type="AlphaFoldDB" id="A0A0B4D7P1"/>
<keyword evidence="3" id="KW-0804">Transcription</keyword>
<feature type="domain" description="HTH araC/xylS-type" evidence="4">
    <location>
        <begin position="197"/>
        <end position="303"/>
    </location>
</feature>
<dbReference type="EMBL" id="JWTA01000008">
    <property type="protein sequence ID" value="KIC62726.1"/>
    <property type="molecule type" value="Genomic_DNA"/>
</dbReference>
<name>A0A0B4D7P1_9FLAO</name>
<evidence type="ECO:0000256" key="2">
    <source>
        <dbReference type="ARBA" id="ARBA00023125"/>
    </source>
</evidence>
<dbReference type="PROSITE" id="PS01124">
    <property type="entry name" value="HTH_ARAC_FAMILY_2"/>
    <property type="match status" value="1"/>
</dbReference>
<reference evidence="5 6" key="1">
    <citation type="submission" date="2014-12" db="EMBL/GenBank/DDBJ databases">
        <title>Genome sequencing of Chryseobacterium taiwanense TPW19.</title>
        <authorList>
            <person name="Tan P.W."/>
            <person name="Chan K.-G."/>
        </authorList>
    </citation>
    <scope>NUCLEOTIDE SEQUENCE [LARGE SCALE GENOMIC DNA]</scope>
    <source>
        <strain evidence="5 6">TPW19</strain>
    </source>
</reference>
<sequence>MDDRIDHIFDEEGKSFLESVLSAEIIKEDVTKQDLYQLRGHLPYKTLSYCSNTYTIILVIDGQGLYKRDNTAVEIEPFSILLNKPNSQCQITWYRIGQAYCYKFSEQFLLRYAGVSLYKMFPFLLFECTAPSILNREIYNKLVNICVKIDDEFRLKSMYRKYMLANLLVRLLLNMKQTFWPFYQYTNIENRGRDILKNFTKHLEEQYEQIEKGKQCKQLRVKDYAGKQSLHENYFSQHIKLKSGKTAKQWIDEKACVVAIHMIQSSTRSVKEIAYLLGFSYTSQLTAFIKKMSGNNPTFYRESR</sequence>
<dbReference type="InterPro" id="IPR018062">
    <property type="entry name" value="HTH_AraC-typ_CS"/>
</dbReference>
<evidence type="ECO:0000313" key="5">
    <source>
        <dbReference type="EMBL" id="KIC62726.1"/>
    </source>
</evidence>
<dbReference type="InterPro" id="IPR018060">
    <property type="entry name" value="HTH_AraC"/>
</dbReference>
<dbReference type="GO" id="GO:0043565">
    <property type="term" value="F:sequence-specific DNA binding"/>
    <property type="evidence" value="ECO:0007669"/>
    <property type="project" value="InterPro"/>
</dbReference>
<evidence type="ECO:0000313" key="6">
    <source>
        <dbReference type="Proteomes" id="UP000031167"/>
    </source>
</evidence>
<dbReference type="OrthoDB" id="646090at2"/>
<dbReference type="Pfam" id="PF12833">
    <property type="entry name" value="HTH_18"/>
    <property type="match status" value="1"/>
</dbReference>
<keyword evidence="6" id="KW-1185">Reference proteome</keyword>
<accession>A0A0B4D7P1</accession>
<dbReference type="SUPFAM" id="SSF46689">
    <property type="entry name" value="Homeodomain-like"/>
    <property type="match status" value="1"/>
</dbReference>
<dbReference type="PANTHER" id="PTHR43280:SF32">
    <property type="entry name" value="TRANSCRIPTIONAL REGULATORY PROTEIN"/>
    <property type="match status" value="1"/>
</dbReference>
<evidence type="ECO:0000256" key="1">
    <source>
        <dbReference type="ARBA" id="ARBA00023015"/>
    </source>
</evidence>
<dbReference type="RefSeq" id="WP_039369107.1">
    <property type="nucleotide sequence ID" value="NZ_JWTA01000008.1"/>
</dbReference>
<organism evidence="5 6">
    <name type="scientific">Chryseobacterium taiwanense</name>
    <dbReference type="NCBI Taxonomy" id="363331"/>
    <lineage>
        <taxon>Bacteria</taxon>
        <taxon>Pseudomonadati</taxon>
        <taxon>Bacteroidota</taxon>
        <taxon>Flavobacteriia</taxon>
        <taxon>Flavobacteriales</taxon>
        <taxon>Weeksellaceae</taxon>
        <taxon>Chryseobacterium group</taxon>
        <taxon>Chryseobacterium</taxon>
    </lineage>
</organism>
<protein>
    <recommendedName>
        <fullName evidence="4">HTH araC/xylS-type domain-containing protein</fullName>
    </recommendedName>
</protein>
<proteinExistence type="predicted"/>
<dbReference type="Gene3D" id="1.10.10.60">
    <property type="entry name" value="Homeodomain-like"/>
    <property type="match status" value="1"/>
</dbReference>
<dbReference type="STRING" id="363331.RM51_11085"/>
<keyword evidence="2" id="KW-0238">DNA-binding</keyword>
<dbReference type="PANTHER" id="PTHR43280">
    <property type="entry name" value="ARAC-FAMILY TRANSCRIPTIONAL REGULATOR"/>
    <property type="match status" value="1"/>
</dbReference>